<keyword evidence="6" id="KW-0997">Cell inner membrane</keyword>
<evidence type="ECO:0000256" key="16">
    <source>
        <dbReference type="SAM" id="Coils"/>
    </source>
</evidence>
<dbReference type="GO" id="GO:0005524">
    <property type="term" value="F:ATP binding"/>
    <property type="evidence" value="ECO:0007669"/>
    <property type="project" value="UniProtKB-KW"/>
</dbReference>
<organism evidence="21 22">
    <name type="scientific">Celeribacter baekdonensis</name>
    <dbReference type="NCBI Taxonomy" id="875171"/>
    <lineage>
        <taxon>Bacteria</taxon>
        <taxon>Pseudomonadati</taxon>
        <taxon>Pseudomonadota</taxon>
        <taxon>Alphaproteobacteria</taxon>
        <taxon>Rhodobacterales</taxon>
        <taxon>Roseobacteraceae</taxon>
        <taxon>Celeribacter</taxon>
    </lineage>
</organism>
<dbReference type="Proteomes" id="UP000182284">
    <property type="component" value="Unassembled WGS sequence"/>
</dbReference>
<dbReference type="InterPro" id="IPR027417">
    <property type="entry name" value="P-loop_NTPase"/>
</dbReference>
<dbReference type="GO" id="GO:0004715">
    <property type="term" value="F:non-membrane spanning protein tyrosine kinase activity"/>
    <property type="evidence" value="ECO:0007669"/>
    <property type="project" value="UniProtKB-EC"/>
</dbReference>
<dbReference type="InterPro" id="IPR003856">
    <property type="entry name" value="LPS_length_determ_N"/>
</dbReference>
<dbReference type="OrthoDB" id="230260at2"/>
<keyword evidence="10" id="KW-0418">Kinase</keyword>
<evidence type="ECO:0000256" key="9">
    <source>
        <dbReference type="ARBA" id="ARBA00022741"/>
    </source>
</evidence>
<dbReference type="CDD" id="cd05387">
    <property type="entry name" value="BY-kinase"/>
    <property type="match status" value="1"/>
</dbReference>
<evidence type="ECO:0000259" key="18">
    <source>
        <dbReference type="Pfam" id="PF02706"/>
    </source>
</evidence>
<evidence type="ECO:0000256" key="1">
    <source>
        <dbReference type="ARBA" id="ARBA00004429"/>
    </source>
</evidence>
<evidence type="ECO:0000313" key="21">
    <source>
        <dbReference type="EMBL" id="SDF95910.1"/>
    </source>
</evidence>
<keyword evidence="14" id="KW-0829">Tyrosine-protein kinase</keyword>
<evidence type="ECO:0000256" key="14">
    <source>
        <dbReference type="ARBA" id="ARBA00023137"/>
    </source>
</evidence>
<dbReference type="RefSeq" id="WP_074646112.1">
    <property type="nucleotide sequence ID" value="NZ_FNBL01000009.1"/>
</dbReference>
<dbReference type="EMBL" id="FNBL01000009">
    <property type="protein sequence ID" value="SDF95910.1"/>
    <property type="molecule type" value="Genomic_DNA"/>
</dbReference>
<dbReference type="InterPro" id="IPR032807">
    <property type="entry name" value="GNVR"/>
</dbReference>
<dbReference type="PANTHER" id="PTHR32309">
    <property type="entry name" value="TYROSINE-PROTEIN KINASE"/>
    <property type="match status" value="1"/>
</dbReference>
<evidence type="ECO:0000256" key="11">
    <source>
        <dbReference type="ARBA" id="ARBA00022840"/>
    </source>
</evidence>
<dbReference type="AlphaFoldDB" id="A0A1G7QE88"/>
<evidence type="ECO:0000256" key="6">
    <source>
        <dbReference type="ARBA" id="ARBA00022519"/>
    </source>
</evidence>
<evidence type="ECO:0000256" key="13">
    <source>
        <dbReference type="ARBA" id="ARBA00023136"/>
    </source>
</evidence>
<feature type="transmembrane region" description="Helical" evidence="17">
    <location>
        <begin position="32"/>
        <end position="51"/>
    </location>
</feature>
<keyword evidence="7" id="KW-0808">Transferase</keyword>
<dbReference type="Gene3D" id="3.40.50.300">
    <property type="entry name" value="P-loop containing nucleotide triphosphate hydrolases"/>
    <property type="match status" value="1"/>
</dbReference>
<keyword evidence="13 17" id="KW-0472">Membrane</keyword>
<evidence type="ECO:0000259" key="20">
    <source>
        <dbReference type="Pfam" id="PF13807"/>
    </source>
</evidence>
<evidence type="ECO:0000256" key="12">
    <source>
        <dbReference type="ARBA" id="ARBA00022989"/>
    </source>
</evidence>
<dbReference type="PANTHER" id="PTHR32309:SF13">
    <property type="entry name" value="FERRIC ENTEROBACTIN TRANSPORT PROTEIN FEPE"/>
    <property type="match status" value="1"/>
</dbReference>
<evidence type="ECO:0000259" key="19">
    <source>
        <dbReference type="Pfam" id="PF13614"/>
    </source>
</evidence>
<comment type="catalytic activity">
    <reaction evidence="15">
        <text>L-tyrosyl-[protein] + ATP = O-phospho-L-tyrosyl-[protein] + ADP + H(+)</text>
        <dbReference type="Rhea" id="RHEA:10596"/>
        <dbReference type="Rhea" id="RHEA-COMP:10136"/>
        <dbReference type="Rhea" id="RHEA-COMP:20101"/>
        <dbReference type="ChEBI" id="CHEBI:15378"/>
        <dbReference type="ChEBI" id="CHEBI:30616"/>
        <dbReference type="ChEBI" id="CHEBI:46858"/>
        <dbReference type="ChEBI" id="CHEBI:61978"/>
        <dbReference type="ChEBI" id="CHEBI:456216"/>
        <dbReference type="EC" id="2.7.10.2"/>
    </reaction>
</comment>
<comment type="similarity">
    <text evidence="3">Belongs to the etk/wzc family.</text>
</comment>
<dbReference type="InterPro" id="IPR005702">
    <property type="entry name" value="Wzc-like_C"/>
</dbReference>
<dbReference type="Pfam" id="PF02706">
    <property type="entry name" value="Wzz"/>
    <property type="match status" value="1"/>
</dbReference>
<accession>A0A1G7QE88</accession>
<keyword evidence="5" id="KW-1003">Cell membrane</keyword>
<feature type="domain" description="Polysaccharide chain length determinant N-terminal" evidence="18">
    <location>
        <begin position="18"/>
        <end position="107"/>
    </location>
</feature>
<dbReference type="InterPro" id="IPR025669">
    <property type="entry name" value="AAA_dom"/>
</dbReference>
<reference evidence="21 22" key="1">
    <citation type="submission" date="2016-10" db="EMBL/GenBank/DDBJ databases">
        <authorList>
            <person name="de Groot N.N."/>
        </authorList>
    </citation>
    <scope>NUCLEOTIDE SEQUENCE [LARGE SCALE GENOMIC DNA]</scope>
    <source>
        <strain evidence="21 22">DSM 27375</strain>
    </source>
</reference>
<dbReference type="GO" id="GO:0005886">
    <property type="term" value="C:plasma membrane"/>
    <property type="evidence" value="ECO:0007669"/>
    <property type="project" value="UniProtKB-SubCell"/>
</dbReference>
<evidence type="ECO:0000313" key="22">
    <source>
        <dbReference type="Proteomes" id="UP000182284"/>
    </source>
</evidence>
<gene>
    <name evidence="21" type="ORF">SAMN04488117_10980</name>
</gene>
<keyword evidence="8 17" id="KW-0812">Transmembrane</keyword>
<evidence type="ECO:0000256" key="10">
    <source>
        <dbReference type="ARBA" id="ARBA00022777"/>
    </source>
</evidence>
<proteinExistence type="inferred from homology"/>
<name>A0A1G7QE88_9RHOB</name>
<sequence>MSQNNKPLNTAATDEDVIDLGALFGVLWRKKLWILASIFVFACLGAFYALGVATPKYRATSVILLDTSGQQLLDLSAVLPSLGTDSEAINTEVEVLKSRRLLERVVSVEHLTEDPEFNAALRPLSLKDTLKNALTGAEPEVPSEQEQMTAAINALLSRMSVRNIPNTYVLQVTMETEDAQKSATLADTIAEQYILYQMDVKFEATRDASEWLTSRVADLKLELEQAEARVAEYSTNAEAVSIESVQALDRQLKELRDRLATTRATFNEAELQLANLVALESASAQEKAEKAGDTRLTTLLRENGAGAEFDARFEQLLSRAKTQVQRTEAQVQSLASSIETREAEIAKQSDEIIQLQQLSREAEASRLLYEYFLGRLKETAAQEGIQQADSRILSNAVLPDAPSEPRKSLILAMSMILGAMAGSGGALLWEMRQNGYRQASDLEGDTGLSVMGQIPLLPTDNRRQGLEYLAEKPTSAAAESVRNLRTSVLLSGLDKAPQVIMSTSSLPGEGKTTVSFALAQNLVGLGKKVLLVEGDIRRLVFSQYLDVKNAKGLMSVLAGDVSLEDAVIHDSVLGADILVSEPSHVNAADILSSRRFIEFLEAARTAYDFVIIDTPPVLVVPDARVVAQHVDVVLFTVHWDKTTKSQVRDALRMFETVGVTISGLVLNQIDPKGMKRYGYGDSYGAYGSYGNKYYTN</sequence>
<protein>
    <recommendedName>
        <fullName evidence="4">non-specific protein-tyrosine kinase</fullName>
        <ecNumber evidence="4">2.7.10.2</ecNumber>
    </recommendedName>
</protein>
<feature type="coiled-coil region" evidence="16">
    <location>
        <begin position="317"/>
        <end position="365"/>
    </location>
</feature>
<evidence type="ECO:0000256" key="8">
    <source>
        <dbReference type="ARBA" id="ARBA00022692"/>
    </source>
</evidence>
<evidence type="ECO:0000256" key="17">
    <source>
        <dbReference type="SAM" id="Phobius"/>
    </source>
</evidence>
<evidence type="ECO:0000256" key="4">
    <source>
        <dbReference type="ARBA" id="ARBA00011903"/>
    </source>
</evidence>
<keyword evidence="16" id="KW-0175">Coiled coil</keyword>
<evidence type="ECO:0000256" key="5">
    <source>
        <dbReference type="ARBA" id="ARBA00022475"/>
    </source>
</evidence>
<comment type="similarity">
    <text evidence="2">Belongs to the CpsD/CapB family.</text>
</comment>
<evidence type="ECO:0000256" key="3">
    <source>
        <dbReference type="ARBA" id="ARBA00008883"/>
    </source>
</evidence>
<dbReference type="SUPFAM" id="SSF52540">
    <property type="entry name" value="P-loop containing nucleoside triphosphate hydrolases"/>
    <property type="match status" value="1"/>
</dbReference>
<dbReference type="Pfam" id="PF13614">
    <property type="entry name" value="AAA_31"/>
    <property type="match status" value="1"/>
</dbReference>
<dbReference type="EC" id="2.7.10.2" evidence="4"/>
<dbReference type="NCBIfam" id="TIGR01007">
    <property type="entry name" value="eps_fam"/>
    <property type="match status" value="1"/>
</dbReference>
<dbReference type="InterPro" id="IPR050445">
    <property type="entry name" value="Bact_polysacc_biosynth/exp"/>
</dbReference>
<keyword evidence="12 17" id="KW-1133">Transmembrane helix</keyword>
<feature type="domain" description="AAA" evidence="19">
    <location>
        <begin position="508"/>
        <end position="622"/>
    </location>
</feature>
<comment type="subcellular location">
    <subcellularLocation>
        <location evidence="1">Cell inner membrane</location>
        <topology evidence="1">Multi-pass membrane protein</topology>
    </subcellularLocation>
</comment>
<evidence type="ECO:0000256" key="2">
    <source>
        <dbReference type="ARBA" id="ARBA00007316"/>
    </source>
</evidence>
<dbReference type="Pfam" id="PF13807">
    <property type="entry name" value="GNVR"/>
    <property type="match status" value="1"/>
</dbReference>
<keyword evidence="9" id="KW-0547">Nucleotide-binding</keyword>
<keyword evidence="11" id="KW-0067">ATP-binding</keyword>
<feature type="domain" description="Tyrosine-protein kinase G-rich" evidence="20">
    <location>
        <begin position="357"/>
        <end position="428"/>
    </location>
</feature>
<evidence type="ECO:0000256" key="7">
    <source>
        <dbReference type="ARBA" id="ARBA00022679"/>
    </source>
</evidence>
<feature type="coiled-coil region" evidence="16">
    <location>
        <begin position="209"/>
        <end position="272"/>
    </location>
</feature>
<evidence type="ECO:0000256" key="15">
    <source>
        <dbReference type="ARBA" id="ARBA00051245"/>
    </source>
</evidence>